<gene>
    <name evidence="2" type="ORF">ENJ51_04310</name>
</gene>
<evidence type="ECO:0000313" key="2">
    <source>
        <dbReference type="EMBL" id="HFC92016.1"/>
    </source>
</evidence>
<dbReference type="CDD" id="cd01879">
    <property type="entry name" value="FeoB"/>
    <property type="match status" value="1"/>
</dbReference>
<organism evidence="2">
    <name type="scientific">Leucothrix mucor</name>
    <dbReference type="NCBI Taxonomy" id="45248"/>
    <lineage>
        <taxon>Bacteria</taxon>
        <taxon>Pseudomonadati</taxon>
        <taxon>Pseudomonadota</taxon>
        <taxon>Gammaproteobacteria</taxon>
        <taxon>Thiotrichales</taxon>
        <taxon>Thiotrichaceae</taxon>
        <taxon>Leucothrix</taxon>
    </lineage>
</organism>
<dbReference type="SUPFAM" id="SSF52540">
    <property type="entry name" value="P-loop containing nucleoside triphosphate hydrolases"/>
    <property type="match status" value="1"/>
</dbReference>
<feature type="non-terminal residue" evidence="2">
    <location>
        <position position="249"/>
    </location>
</feature>
<accession>A0A7V2WUE1</accession>
<dbReference type="InterPro" id="IPR030389">
    <property type="entry name" value="G_FEOB_dom"/>
</dbReference>
<dbReference type="GO" id="GO:0005886">
    <property type="term" value="C:plasma membrane"/>
    <property type="evidence" value="ECO:0007669"/>
    <property type="project" value="TreeGrafter"/>
</dbReference>
<dbReference type="EMBL" id="DRMS01000169">
    <property type="protein sequence ID" value="HFC92016.1"/>
    <property type="molecule type" value="Genomic_DNA"/>
</dbReference>
<dbReference type="PANTHER" id="PTHR43185">
    <property type="entry name" value="FERROUS IRON TRANSPORT PROTEIN B"/>
    <property type="match status" value="1"/>
</dbReference>
<dbReference type="GO" id="GO:0005525">
    <property type="term" value="F:GTP binding"/>
    <property type="evidence" value="ECO:0007669"/>
    <property type="project" value="InterPro"/>
</dbReference>
<dbReference type="Gene3D" id="3.40.50.300">
    <property type="entry name" value="P-loop containing nucleotide triphosphate hydrolases"/>
    <property type="match status" value="1"/>
</dbReference>
<dbReference type="Proteomes" id="UP000885750">
    <property type="component" value="Unassembled WGS sequence"/>
</dbReference>
<dbReference type="Pfam" id="PF02421">
    <property type="entry name" value="FeoB_N"/>
    <property type="match status" value="1"/>
</dbReference>
<reference evidence="2" key="1">
    <citation type="journal article" date="2020" name="mSystems">
        <title>Genome- and Community-Level Interaction Insights into Carbon Utilization and Element Cycling Functions of Hydrothermarchaeota in Hydrothermal Sediment.</title>
        <authorList>
            <person name="Zhou Z."/>
            <person name="Liu Y."/>
            <person name="Xu W."/>
            <person name="Pan J."/>
            <person name="Luo Z.H."/>
            <person name="Li M."/>
        </authorList>
    </citation>
    <scope>NUCLEOTIDE SEQUENCE [LARGE SCALE GENOMIC DNA]</scope>
    <source>
        <strain evidence="2">HyVt-493</strain>
    </source>
</reference>
<dbReference type="InterPro" id="IPR050860">
    <property type="entry name" value="FeoB_GTPase"/>
</dbReference>
<sequence length="249" mass="28252">MKTIKIALVGQPNVGKSFLVNAVGNTKLKVGNFSGVTVSKKTIAFSRDGYHFEVTDLPGSYSLTDYTIEERVTKDYLDEGNYDLILNVVDSTNIERNLYLTTELLALNKKVVVALNMQDEAIKEGVNIDEKQLSKLLGVTCVKTSALEKTGIDELMQAIIYTHDQATPIFHLEYSNTYEQEINKIIAFLEEKNYKSDTGLKIIAIKLLREDKNTYLAMRDEPLWVELQLKLNQSYEHLYLHYATKDLDG</sequence>
<proteinExistence type="predicted"/>
<dbReference type="Gene3D" id="1.10.287.1770">
    <property type="match status" value="1"/>
</dbReference>
<dbReference type="NCBIfam" id="TIGR00231">
    <property type="entry name" value="small_GTP"/>
    <property type="match status" value="1"/>
</dbReference>
<dbReference type="AlphaFoldDB" id="A0A7V2WUE1"/>
<name>A0A7V2WUE1_LEUMU</name>
<dbReference type="PANTHER" id="PTHR43185:SF1">
    <property type="entry name" value="FE(2+) TRANSPORTER FEOB"/>
    <property type="match status" value="1"/>
</dbReference>
<comment type="caution">
    <text evidence="2">The sequence shown here is derived from an EMBL/GenBank/DDBJ whole genome shotgun (WGS) entry which is preliminary data.</text>
</comment>
<protein>
    <submittedName>
        <fullName evidence="2">GTP-binding protein</fullName>
    </submittedName>
</protein>
<dbReference type="GO" id="GO:0015093">
    <property type="term" value="F:ferrous iron transmembrane transporter activity"/>
    <property type="evidence" value="ECO:0007669"/>
    <property type="project" value="TreeGrafter"/>
</dbReference>
<evidence type="ECO:0000259" key="1">
    <source>
        <dbReference type="PROSITE" id="PS51711"/>
    </source>
</evidence>
<dbReference type="InterPro" id="IPR027417">
    <property type="entry name" value="P-loop_NTPase"/>
</dbReference>
<dbReference type="InterPro" id="IPR005225">
    <property type="entry name" value="Small_GTP-bd"/>
</dbReference>
<dbReference type="PROSITE" id="PS51711">
    <property type="entry name" value="G_FEOB"/>
    <property type="match status" value="1"/>
</dbReference>
<feature type="domain" description="FeoB-type G" evidence="1">
    <location>
        <begin position="3"/>
        <end position="165"/>
    </location>
</feature>